<evidence type="ECO:0000313" key="2">
    <source>
        <dbReference type="Proteomes" id="UP001476798"/>
    </source>
</evidence>
<proteinExistence type="predicted"/>
<dbReference type="Proteomes" id="UP001476798">
    <property type="component" value="Unassembled WGS sequence"/>
</dbReference>
<gene>
    <name evidence="1" type="ORF">GOODEAATRI_003772</name>
</gene>
<protein>
    <submittedName>
        <fullName evidence="1">Uncharacterized protein</fullName>
    </submittedName>
</protein>
<sequence length="88" mass="10238">MRPVGYRLTSRQMVHISTDQESICQAEIRYLYSLGRNIPNTGDFSLIPEPREEFSVWELGNIRITASSKSEGERYPQHISSWQKIFGF</sequence>
<organism evidence="1 2">
    <name type="scientific">Goodea atripinnis</name>
    <dbReference type="NCBI Taxonomy" id="208336"/>
    <lineage>
        <taxon>Eukaryota</taxon>
        <taxon>Metazoa</taxon>
        <taxon>Chordata</taxon>
        <taxon>Craniata</taxon>
        <taxon>Vertebrata</taxon>
        <taxon>Euteleostomi</taxon>
        <taxon>Actinopterygii</taxon>
        <taxon>Neopterygii</taxon>
        <taxon>Teleostei</taxon>
        <taxon>Neoteleostei</taxon>
        <taxon>Acanthomorphata</taxon>
        <taxon>Ovalentaria</taxon>
        <taxon>Atherinomorphae</taxon>
        <taxon>Cyprinodontiformes</taxon>
        <taxon>Goodeidae</taxon>
        <taxon>Goodea</taxon>
    </lineage>
</organism>
<reference evidence="1 2" key="1">
    <citation type="submission" date="2021-06" db="EMBL/GenBank/DDBJ databases">
        <authorList>
            <person name="Palmer J.M."/>
        </authorList>
    </citation>
    <scope>NUCLEOTIDE SEQUENCE [LARGE SCALE GENOMIC DNA]</scope>
    <source>
        <strain evidence="1 2">GA_2019</strain>
        <tissue evidence="1">Muscle</tissue>
    </source>
</reference>
<accession>A0ABV0MEW9</accession>
<keyword evidence="2" id="KW-1185">Reference proteome</keyword>
<dbReference type="EMBL" id="JAHRIO010000150">
    <property type="protein sequence ID" value="MEQ2157644.1"/>
    <property type="molecule type" value="Genomic_DNA"/>
</dbReference>
<evidence type="ECO:0000313" key="1">
    <source>
        <dbReference type="EMBL" id="MEQ2157644.1"/>
    </source>
</evidence>
<name>A0ABV0MEW9_9TELE</name>
<comment type="caution">
    <text evidence="1">The sequence shown here is derived from an EMBL/GenBank/DDBJ whole genome shotgun (WGS) entry which is preliminary data.</text>
</comment>